<name>A0A1R4A682_9ARCH</name>
<organism evidence="1 2">
    <name type="scientific">Cuniculiplasma divulgatum</name>
    <dbReference type="NCBI Taxonomy" id="1673428"/>
    <lineage>
        <taxon>Archaea</taxon>
        <taxon>Methanobacteriati</taxon>
        <taxon>Thermoplasmatota</taxon>
        <taxon>Thermoplasmata</taxon>
        <taxon>Thermoplasmatales</taxon>
        <taxon>Cuniculiplasmataceae</taxon>
        <taxon>Cuniculiplasma</taxon>
    </lineage>
</organism>
<evidence type="ECO:0000313" key="2">
    <source>
        <dbReference type="Proteomes" id="UP000187822"/>
    </source>
</evidence>
<keyword evidence="2" id="KW-1185">Reference proteome</keyword>
<dbReference type="KEGG" id="cdiv:CPM_0609"/>
<dbReference type="AlphaFoldDB" id="A0A1R4A682"/>
<gene>
    <name evidence="1" type="ORF">CPM_0609</name>
</gene>
<sequence length="219" mass="25736">MDVLFLIFKLRKINIKATSYVKMVEEKAVSCIFPHSDMEFGVTTDRKWTEKEKKSFNRGALRGFLSDILPEREYAYHYAIHYKMTDKNEDKIKATWEDHNKMLFPIPNHLMAKGTRVYFFYKNEIVGDAIIEKVIYNDHESELSDEWDPEIYPIIVKFKKGSVRVFPNNSISEKVMKRVLTDKTNKTLPIGYPVLTDVEDQKLQKEIANVVKSYSMAFM</sequence>
<dbReference type="EMBL" id="LT719092">
    <property type="protein sequence ID" value="SJK84483.1"/>
    <property type="molecule type" value="Genomic_DNA"/>
</dbReference>
<accession>A0A1R4A682</accession>
<dbReference type="Proteomes" id="UP000187822">
    <property type="component" value="Chromosome I"/>
</dbReference>
<reference evidence="2" key="1">
    <citation type="submission" date="2016-06" db="EMBL/GenBank/DDBJ databases">
        <authorList>
            <person name="Toshchakov V.S."/>
        </authorList>
    </citation>
    <scope>NUCLEOTIDE SEQUENCE [LARGE SCALE GENOMIC DNA]</scope>
    <source>
        <strain>PM4 (JCM 30641</strain>
        <strain evidence="2">\VKM B-2940)</strain>
    </source>
</reference>
<proteinExistence type="predicted"/>
<evidence type="ECO:0000313" key="1">
    <source>
        <dbReference type="EMBL" id="SJK84483.1"/>
    </source>
</evidence>
<protein>
    <submittedName>
        <fullName evidence="1">Uncharacterized protein</fullName>
    </submittedName>
</protein>